<reference evidence="1" key="1">
    <citation type="submission" date="2014-09" db="EMBL/GenBank/DDBJ databases">
        <title>Genome sequence of the luminous mushroom Mycena chlorophos for searching fungal bioluminescence genes.</title>
        <authorList>
            <person name="Tanaka Y."/>
            <person name="Kasuga D."/>
            <person name="Oba Y."/>
            <person name="Hase S."/>
            <person name="Sato K."/>
            <person name="Oba Y."/>
            <person name="Sakakibara Y."/>
        </authorList>
    </citation>
    <scope>NUCLEOTIDE SEQUENCE</scope>
</reference>
<evidence type="ECO:0000313" key="2">
    <source>
        <dbReference type="Proteomes" id="UP000815677"/>
    </source>
</evidence>
<proteinExistence type="predicted"/>
<dbReference type="EMBL" id="DF849916">
    <property type="protein sequence ID" value="GAT59873.1"/>
    <property type="molecule type" value="Genomic_DNA"/>
</dbReference>
<evidence type="ECO:0008006" key="3">
    <source>
        <dbReference type="Google" id="ProtNLM"/>
    </source>
</evidence>
<sequence>MAHIHQAPSIETDALAASLASLSLGDHAPSSTYPLLPLHSADPTIYTPLDAHMEPRSLVTFLGPSQQPVLPTSDSDESAALVVRQPMEFIRMALQHNFVLRLFGAFLGQSAGVLLSEPTEADVGSLLTDAFTRTSNLRSSPRSTSSFIKFLLRCSAPLTTTTRGHSASTVSCARSRATASSSSGYLSRVYLLLSGRAAVRHANQIMRVYTYYALYFAYIVTASLEHGDYTNWTLGSFINLSGSRFRSLVPRSIHAEDVRRLAKFIHNGAERAYVDSIIARLCSLDACELIFTNAGPHVSAHVYPNSDRRITTFDDDLDAVLPRQDIQAQDNGDLVVELQHVDVSEERVAESTY</sequence>
<protein>
    <recommendedName>
        <fullName evidence="3">HNH nuclease domain-containing protein</fullName>
    </recommendedName>
</protein>
<name>A0ABQ0M9H5_MYCCL</name>
<dbReference type="Proteomes" id="UP000815677">
    <property type="component" value="Unassembled WGS sequence"/>
</dbReference>
<accession>A0ABQ0M9H5</accession>
<gene>
    <name evidence="1" type="ORF">MCHLO_16100</name>
</gene>
<organism evidence="1 2">
    <name type="scientific">Mycena chlorophos</name>
    <name type="common">Agaric fungus</name>
    <name type="synonym">Agaricus chlorophos</name>
    <dbReference type="NCBI Taxonomy" id="658473"/>
    <lineage>
        <taxon>Eukaryota</taxon>
        <taxon>Fungi</taxon>
        <taxon>Dikarya</taxon>
        <taxon>Basidiomycota</taxon>
        <taxon>Agaricomycotina</taxon>
        <taxon>Agaricomycetes</taxon>
        <taxon>Agaricomycetidae</taxon>
        <taxon>Agaricales</taxon>
        <taxon>Marasmiineae</taxon>
        <taxon>Mycenaceae</taxon>
        <taxon>Mycena</taxon>
    </lineage>
</organism>
<keyword evidence="2" id="KW-1185">Reference proteome</keyword>
<evidence type="ECO:0000313" key="1">
    <source>
        <dbReference type="EMBL" id="GAT59873.1"/>
    </source>
</evidence>